<evidence type="ECO:0000256" key="16">
    <source>
        <dbReference type="RuleBase" id="RU003515"/>
    </source>
</evidence>
<dbReference type="GO" id="GO:0006298">
    <property type="term" value="P:mismatch repair"/>
    <property type="evidence" value="ECO:0007669"/>
    <property type="project" value="TreeGrafter"/>
</dbReference>
<evidence type="ECO:0000256" key="4">
    <source>
        <dbReference type="ARBA" id="ARBA00004496"/>
    </source>
</evidence>
<dbReference type="NCBIfam" id="NF000594">
    <property type="entry name" value="PRK00015.1-1"/>
    <property type="match status" value="1"/>
</dbReference>
<dbReference type="GO" id="GO:0005737">
    <property type="term" value="C:cytoplasm"/>
    <property type="evidence" value="ECO:0007669"/>
    <property type="project" value="UniProtKB-SubCell"/>
</dbReference>
<dbReference type="GO" id="GO:0004523">
    <property type="term" value="F:RNA-DNA hybrid ribonuclease activity"/>
    <property type="evidence" value="ECO:0007669"/>
    <property type="project" value="UniProtKB-UniRule"/>
</dbReference>
<evidence type="ECO:0000256" key="7">
    <source>
        <dbReference type="ARBA" id="ARBA00019179"/>
    </source>
</evidence>
<dbReference type="EMBL" id="FMXA01000013">
    <property type="protein sequence ID" value="SDA53162.1"/>
    <property type="molecule type" value="Genomic_DNA"/>
</dbReference>
<evidence type="ECO:0000256" key="11">
    <source>
        <dbReference type="ARBA" id="ARBA00022759"/>
    </source>
</evidence>
<organism evidence="18 19">
    <name type="scientific">Allisonella histaminiformans</name>
    <dbReference type="NCBI Taxonomy" id="209880"/>
    <lineage>
        <taxon>Bacteria</taxon>
        <taxon>Bacillati</taxon>
        <taxon>Bacillota</taxon>
        <taxon>Negativicutes</taxon>
        <taxon>Veillonellales</taxon>
        <taxon>Veillonellaceae</taxon>
        <taxon>Allisonella</taxon>
    </lineage>
</organism>
<evidence type="ECO:0000256" key="10">
    <source>
        <dbReference type="ARBA" id="ARBA00022723"/>
    </source>
</evidence>
<evidence type="ECO:0000256" key="13">
    <source>
        <dbReference type="ARBA" id="ARBA00023211"/>
    </source>
</evidence>
<evidence type="ECO:0000256" key="6">
    <source>
        <dbReference type="ARBA" id="ARBA00012180"/>
    </source>
</evidence>
<dbReference type="STRING" id="209880.SAMN02910343_01141"/>
<keyword evidence="10 14" id="KW-0479">Metal-binding</keyword>
<feature type="binding site" evidence="14 15">
    <location>
        <position position="166"/>
    </location>
    <ligand>
        <name>a divalent metal cation</name>
        <dbReference type="ChEBI" id="CHEBI:60240"/>
    </ligand>
</feature>
<dbReference type="GO" id="GO:0043137">
    <property type="term" value="P:DNA replication, removal of RNA primer"/>
    <property type="evidence" value="ECO:0007669"/>
    <property type="project" value="TreeGrafter"/>
</dbReference>
<keyword evidence="11 14" id="KW-0255">Endonuclease</keyword>
<evidence type="ECO:0000256" key="1">
    <source>
        <dbReference type="ARBA" id="ARBA00000077"/>
    </source>
</evidence>
<dbReference type="InterPro" id="IPR001352">
    <property type="entry name" value="RNase_HII/HIII"/>
</dbReference>
<evidence type="ECO:0000256" key="5">
    <source>
        <dbReference type="ARBA" id="ARBA00007383"/>
    </source>
</evidence>
<comment type="subcellular location">
    <subcellularLocation>
        <location evidence="4 14">Cytoplasm</location>
    </subcellularLocation>
</comment>
<evidence type="ECO:0000256" key="14">
    <source>
        <dbReference type="HAMAP-Rule" id="MF_00052"/>
    </source>
</evidence>
<dbReference type="InterPro" id="IPR022898">
    <property type="entry name" value="RNase_HII"/>
</dbReference>
<evidence type="ECO:0000256" key="8">
    <source>
        <dbReference type="ARBA" id="ARBA00022490"/>
    </source>
</evidence>
<dbReference type="RefSeq" id="WP_091364703.1">
    <property type="nucleotide sequence ID" value="NZ_FMXA01000013.1"/>
</dbReference>
<sequence>MKISEIKDILAQEEVSEERLAEFMSDERKGVQKLVQSYMKRLEKDTKEHLRVEALYDTENRFYQKNIYAVAGVDEVGRGPLAGPVTVAAVILPPHWFCRGLNDSKKVTPQHREEIAEKIKKEAVAYSIVSLPPEEIDALNIYGATLTAMYRAIETLKVKAEAVIVDAMPLHLPIPVESMIHGDARSASVAAASIIAKVHRDHIMDQYDKEYPGYGFASNKGYGTAEHIEAIHRLGITPIHRKSFEPVKSMVMKSLVE</sequence>
<feature type="domain" description="RNase H type-2" evidence="17">
    <location>
        <begin position="68"/>
        <end position="256"/>
    </location>
</feature>
<keyword evidence="19" id="KW-1185">Reference proteome</keyword>
<dbReference type="FunFam" id="3.30.420.10:FF:000006">
    <property type="entry name" value="Ribonuclease HII"/>
    <property type="match status" value="1"/>
</dbReference>
<evidence type="ECO:0000256" key="2">
    <source>
        <dbReference type="ARBA" id="ARBA00001946"/>
    </source>
</evidence>
<dbReference type="PROSITE" id="PS51975">
    <property type="entry name" value="RNASE_H_2"/>
    <property type="match status" value="1"/>
</dbReference>
<dbReference type="InterPro" id="IPR024567">
    <property type="entry name" value="RNase_HII/HIII_dom"/>
</dbReference>
<evidence type="ECO:0000256" key="12">
    <source>
        <dbReference type="ARBA" id="ARBA00022801"/>
    </source>
</evidence>
<keyword evidence="9 14" id="KW-0540">Nuclease</keyword>
<feature type="binding site" evidence="14 15">
    <location>
        <position position="75"/>
    </location>
    <ligand>
        <name>a divalent metal cation</name>
        <dbReference type="ChEBI" id="CHEBI:60240"/>
    </ligand>
</feature>
<evidence type="ECO:0000256" key="9">
    <source>
        <dbReference type="ARBA" id="ARBA00022722"/>
    </source>
</evidence>
<dbReference type="InterPro" id="IPR036397">
    <property type="entry name" value="RNaseH_sf"/>
</dbReference>
<dbReference type="GeneID" id="87756159"/>
<comment type="catalytic activity">
    <reaction evidence="1 14 15 16">
        <text>Endonucleolytic cleavage to 5'-phosphomonoester.</text>
        <dbReference type="EC" id="3.1.26.4"/>
    </reaction>
</comment>
<dbReference type="GO" id="GO:0003723">
    <property type="term" value="F:RNA binding"/>
    <property type="evidence" value="ECO:0007669"/>
    <property type="project" value="UniProtKB-UniRule"/>
</dbReference>
<dbReference type="InterPro" id="IPR012337">
    <property type="entry name" value="RNaseH-like_sf"/>
</dbReference>
<proteinExistence type="inferred from homology"/>
<evidence type="ECO:0000313" key="18">
    <source>
        <dbReference type="EMBL" id="SDA53162.1"/>
    </source>
</evidence>
<dbReference type="SUPFAM" id="SSF53098">
    <property type="entry name" value="Ribonuclease H-like"/>
    <property type="match status" value="1"/>
</dbReference>
<dbReference type="Pfam" id="PF01351">
    <property type="entry name" value="RNase_HII"/>
    <property type="match status" value="1"/>
</dbReference>
<dbReference type="GO" id="GO:0030145">
    <property type="term" value="F:manganese ion binding"/>
    <property type="evidence" value="ECO:0007669"/>
    <property type="project" value="UniProtKB-UniRule"/>
</dbReference>
<keyword evidence="8 14" id="KW-0963">Cytoplasm</keyword>
<dbReference type="PANTHER" id="PTHR10954:SF18">
    <property type="entry name" value="RIBONUCLEASE HII"/>
    <property type="match status" value="1"/>
</dbReference>
<name>A0A1G5W576_9FIRM</name>
<evidence type="ECO:0000259" key="17">
    <source>
        <dbReference type="PROSITE" id="PS51975"/>
    </source>
</evidence>
<dbReference type="EC" id="3.1.26.4" evidence="6 14"/>
<evidence type="ECO:0000256" key="15">
    <source>
        <dbReference type="PROSITE-ProRule" id="PRU01319"/>
    </source>
</evidence>
<dbReference type="PANTHER" id="PTHR10954">
    <property type="entry name" value="RIBONUCLEASE H2 SUBUNIT A"/>
    <property type="match status" value="1"/>
</dbReference>
<gene>
    <name evidence="14" type="primary">rnhB</name>
    <name evidence="18" type="ORF">SAMN02910343_01141</name>
</gene>
<comment type="cofactor">
    <cofactor evidence="14 15">
        <name>Mn(2+)</name>
        <dbReference type="ChEBI" id="CHEBI:29035"/>
    </cofactor>
    <cofactor evidence="14 15">
        <name>Mg(2+)</name>
        <dbReference type="ChEBI" id="CHEBI:18420"/>
    </cofactor>
    <text evidence="14 15">Manganese or magnesium. Binds 1 divalent metal ion per monomer in the absence of substrate. May bind a second metal ion after substrate binding.</text>
</comment>
<keyword evidence="12 14" id="KW-0378">Hydrolase</keyword>
<dbReference type="AlphaFoldDB" id="A0A1G5W576"/>
<evidence type="ECO:0000256" key="3">
    <source>
        <dbReference type="ARBA" id="ARBA00004065"/>
    </source>
</evidence>
<comment type="cofactor">
    <cofactor evidence="2">
        <name>Mg(2+)</name>
        <dbReference type="ChEBI" id="CHEBI:18420"/>
    </cofactor>
</comment>
<dbReference type="Proteomes" id="UP000199689">
    <property type="component" value="Unassembled WGS sequence"/>
</dbReference>
<keyword evidence="13 14" id="KW-0464">Manganese</keyword>
<dbReference type="CDD" id="cd07182">
    <property type="entry name" value="RNase_HII_bacteria_HII_like"/>
    <property type="match status" value="1"/>
</dbReference>
<dbReference type="NCBIfam" id="NF000595">
    <property type="entry name" value="PRK00015.1-3"/>
    <property type="match status" value="1"/>
</dbReference>
<feature type="binding site" evidence="14 15">
    <location>
        <position position="74"/>
    </location>
    <ligand>
        <name>a divalent metal cation</name>
        <dbReference type="ChEBI" id="CHEBI:60240"/>
    </ligand>
</feature>
<reference evidence="18 19" key="1">
    <citation type="submission" date="2016-10" db="EMBL/GenBank/DDBJ databases">
        <authorList>
            <person name="de Groot N.N."/>
        </authorList>
    </citation>
    <scope>NUCLEOTIDE SEQUENCE [LARGE SCALE GENOMIC DNA]</scope>
    <source>
        <strain evidence="18 19">DSM 15230</strain>
    </source>
</reference>
<dbReference type="GO" id="GO:0032299">
    <property type="term" value="C:ribonuclease H2 complex"/>
    <property type="evidence" value="ECO:0007669"/>
    <property type="project" value="TreeGrafter"/>
</dbReference>
<evidence type="ECO:0000313" key="19">
    <source>
        <dbReference type="Proteomes" id="UP000199689"/>
    </source>
</evidence>
<dbReference type="HAMAP" id="MF_00052_B">
    <property type="entry name" value="RNase_HII_B"/>
    <property type="match status" value="1"/>
</dbReference>
<dbReference type="Gene3D" id="3.30.420.10">
    <property type="entry name" value="Ribonuclease H-like superfamily/Ribonuclease H"/>
    <property type="match status" value="1"/>
</dbReference>
<accession>A0A1G5W576</accession>
<comment type="similarity">
    <text evidence="5 14 16">Belongs to the RNase HII family.</text>
</comment>
<protein>
    <recommendedName>
        <fullName evidence="7 14">Ribonuclease HII</fullName>
        <shortName evidence="14">RNase HII</shortName>
        <ecNumber evidence="6 14">3.1.26.4</ecNumber>
    </recommendedName>
</protein>
<comment type="function">
    <text evidence="3 14 16">Endonuclease that specifically degrades the RNA of RNA-DNA hybrids.</text>
</comment>
<dbReference type="OrthoDB" id="9803420at2"/>